<protein>
    <submittedName>
        <fullName evidence="6">CvpA family protein</fullName>
    </submittedName>
</protein>
<dbReference type="RefSeq" id="WP_012228138.1">
    <property type="nucleotide sequence ID" value="NZ_JABEQG010000059.1"/>
</dbReference>
<evidence type="ECO:0000256" key="3">
    <source>
        <dbReference type="ARBA" id="ARBA00022989"/>
    </source>
</evidence>
<keyword evidence="3 5" id="KW-1133">Transmembrane helix</keyword>
<name>A0A7W4I898_GLUDI</name>
<dbReference type="PANTHER" id="PTHR36926">
    <property type="entry name" value="COLICIN V PRODUCTION PROTEIN"/>
    <property type="match status" value="1"/>
</dbReference>
<sequence length="182" mass="18753">MTGGTQIGADWIDVTAGLVVVVSALFGYGRGLVRELLGLGSWIGAAVLATRLTGPVLQAIAPSITNPLVAGVVAFALPFIGLLVVFTLVTQAIGRVVRDSALGGLNSMLGLLFGGVRGYGVLVAAYLVAGLVAAPAEWPLAVQTARLLPLVSQGAFFLQRVLPISMKPSLAQLMQTRHDAPI</sequence>
<dbReference type="GO" id="GO:0009403">
    <property type="term" value="P:toxin biosynthetic process"/>
    <property type="evidence" value="ECO:0007669"/>
    <property type="project" value="InterPro"/>
</dbReference>
<feature type="transmembrane region" description="Helical" evidence="5">
    <location>
        <begin position="109"/>
        <end position="134"/>
    </location>
</feature>
<dbReference type="InterPro" id="IPR003825">
    <property type="entry name" value="Colicin-V_CvpA"/>
</dbReference>
<comment type="subcellular location">
    <subcellularLocation>
        <location evidence="1">Membrane</location>
        <topology evidence="1">Multi-pass membrane protein</topology>
    </subcellularLocation>
</comment>
<organism evidence="6 7">
    <name type="scientific">Gluconacetobacter diazotrophicus</name>
    <name type="common">Acetobacter diazotrophicus</name>
    <dbReference type="NCBI Taxonomy" id="33996"/>
    <lineage>
        <taxon>Bacteria</taxon>
        <taxon>Pseudomonadati</taxon>
        <taxon>Pseudomonadota</taxon>
        <taxon>Alphaproteobacteria</taxon>
        <taxon>Acetobacterales</taxon>
        <taxon>Acetobacteraceae</taxon>
        <taxon>Gluconacetobacter</taxon>
    </lineage>
</organism>
<dbReference type="AlphaFoldDB" id="A0A7W4I898"/>
<gene>
    <name evidence="6" type="ORF">HLH33_17845</name>
</gene>
<evidence type="ECO:0000256" key="2">
    <source>
        <dbReference type="ARBA" id="ARBA00022692"/>
    </source>
</evidence>
<proteinExistence type="predicted"/>
<keyword evidence="2 5" id="KW-0812">Transmembrane</keyword>
<accession>A0A7W4I898</accession>
<dbReference type="Proteomes" id="UP000550787">
    <property type="component" value="Unassembled WGS sequence"/>
</dbReference>
<evidence type="ECO:0000313" key="7">
    <source>
        <dbReference type="Proteomes" id="UP000550787"/>
    </source>
</evidence>
<evidence type="ECO:0000256" key="4">
    <source>
        <dbReference type="ARBA" id="ARBA00023136"/>
    </source>
</evidence>
<evidence type="ECO:0000256" key="1">
    <source>
        <dbReference type="ARBA" id="ARBA00004141"/>
    </source>
</evidence>
<dbReference type="PANTHER" id="PTHR36926:SF1">
    <property type="entry name" value="COLICIN V PRODUCTION PROTEIN"/>
    <property type="match status" value="1"/>
</dbReference>
<dbReference type="EMBL" id="JABEQG010000059">
    <property type="protein sequence ID" value="MBB2158136.1"/>
    <property type="molecule type" value="Genomic_DNA"/>
</dbReference>
<dbReference type="Pfam" id="PF02674">
    <property type="entry name" value="Colicin_V"/>
    <property type="match status" value="1"/>
</dbReference>
<keyword evidence="4 5" id="KW-0472">Membrane</keyword>
<dbReference type="GO" id="GO:0016020">
    <property type="term" value="C:membrane"/>
    <property type="evidence" value="ECO:0007669"/>
    <property type="project" value="UniProtKB-SubCell"/>
</dbReference>
<dbReference type="InterPro" id="IPR052719">
    <property type="entry name" value="CvpA-like"/>
</dbReference>
<comment type="caution">
    <text evidence="6">The sequence shown here is derived from an EMBL/GenBank/DDBJ whole genome shotgun (WGS) entry which is preliminary data.</text>
</comment>
<feature type="transmembrane region" description="Helical" evidence="5">
    <location>
        <begin position="12"/>
        <end position="29"/>
    </location>
</feature>
<evidence type="ECO:0000256" key="5">
    <source>
        <dbReference type="SAM" id="Phobius"/>
    </source>
</evidence>
<feature type="transmembrane region" description="Helical" evidence="5">
    <location>
        <begin position="36"/>
        <end position="61"/>
    </location>
</feature>
<feature type="transmembrane region" description="Helical" evidence="5">
    <location>
        <begin position="67"/>
        <end position="89"/>
    </location>
</feature>
<reference evidence="6 7" key="1">
    <citation type="submission" date="2020-04" db="EMBL/GenBank/DDBJ databases">
        <title>Description of novel Gluconacetobacter.</title>
        <authorList>
            <person name="Sombolestani A."/>
        </authorList>
    </citation>
    <scope>NUCLEOTIDE SEQUENCE [LARGE SCALE GENOMIC DNA]</scope>
    <source>
        <strain evidence="6 7">LMG 7603</strain>
    </source>
</reference>
<evidence type="ECO:0000313" key="6">
    <source>
        <dbReference type="EMBL" id="MBB2158136.1"/>
    </source>
</evidence>